<organism evidence="2 3">
    <name type="scientific">Canna indica</name>
    <name type="common">Indian-shot</name>
    <dbReference type="NCBI Taxonomy" id="4628"/>
    <lineage>
        <taxon>Eukaryota</taxon>
        <taxon>Viridiplantae</taxon>
        <taxon>Streptophyta</taxon>
        <taxon>Embryophyta</taxon>
        <taxon>Tracheophyta</taxon>
        <taxon>Spermatophyta</taxon>
        <taxon>Magnoliopsida</taxon>
        <taxon>Liliopsida</taxon>
        <taxon>Zingiberales</taxon>
        <taxon>Cannaceae</taxon>
        <taxon>Canna</taxon>
    </lineage>
</organism>
<gene>
    <name evidence="2" type="ORF">Cni_G03958</name>
</gene>
<evidence type="ECO:0000256" key="1">
    <source>
        <dbReference type="SAM" id="MobiDB-lite"/>
    </source>
</evidence>
<keyword evidence="3" id="KW-1185">Reference proteome</keyword>
<dbReference type="GO" id="GO:0010027">
    <property type="term" value="P:thylakoid membrane organization"/>
    <property type="evidence" value="ECO:0007669"/>
    <property type="project" value="TreeGrafter"/>
</dbReference>
<name>A0AAQ3JSS4_9LILI</name>
<dbReference type="PANTHER" id="PTHR34938">
    <property type="entry name" value="PROTEIN FERTILITY RESTORER RF2, MITOCHONDRIAL"/>
    <property type="match status" value="1"/>
</dbReference>
<accession>A0AAQ3JSS4</accession>
<feature type="compositionally biased region" description="Gly residues" evidence="1">
    <location>
        <begin position="115"/>
        <end position="125"/>
    </location>
</feature>
<dbReference type="Proteomes" id="UP001327560">
    <property type="component" value="Chromosome 1"/>
</dbReference>
<proteinExistence type="predicted"/>
<feature type="region of interest" description="Disordered" evidence="1">
    <location>
        <begin position="79"/>
        <end position="135"/>
    </location>
</feature>
<dbReference type="Gene3D" id="1.10.287.1060">
    <property type="entry name" value="ESAT-6-like"/>
    <property type="match status" value="1"/>
</dbReference>
<dbReference type="GO" id="GO:0009507">
    <property type="term" value="C:chloroplast"/>
    <property type="evidence" value="ECO:0007669"/>
    <property type="project" value="TreeGrafter"/>
</dbReference>
<sequence>MSLSSATVPTLTTSANGFRGVPARSVQFSSSSLALPCTKCLPFQHTQTKLEARRLRSRTLICAAALSARCAAEGQTQTVTRQSSTITIAPVQGKEKSPELDDGGTGFPPRDDDGGGGGGGGGGGHWPSEGSRKRGTLQGKQKKILILLQFSLLVTSNTITVEMLEKEQKVFRKKYDAEMEKVKDITRAKNMRAHKQCLKRKRIYEEQIEQFENYRLEIHEQIIMLKGAEVRTKVVDALRIGDSTLEAVQNATLVTKTCNCVFCYCSFE</sequence>
<dbReference type="Pfam" id="PF03357">
    <property type="entry name" value="Snf7"/>
    <property type="match status" value="1"/>
</dbReference>
<evidence type="ECO:0000313" key="2">
    <source>
        <dbReference type="EMBL" id="WOK95251.1"/>
    </source>
</evidence>
<dbReference type="EMBL" id="CP136890">
    <property type="protein sequence ID" value="WOK95251.1"/>
    <property type="molecule type" value="Genomic_DNA"/>
</dbReference>
<dbReference type="InterPro" id="IPR005024">
    <property type="entry name" value="Snf7_fam"/>
</dbReference>
<protein>
    <submittedName>
        <fullName evidence="2">Uncharacterized protein</fullName>
    </submittedName>
</protein>
<evidence type="ECO:0000313" key="3">
    <source>
        <dbReference type="Proteomes" id="UP001327560"/>
    </source>
</evidence>
<dbReference type="PANTHER" id="PTHR34938:SF1">
    <property type="entry name" value="PROTEIN FERTILITY RESTORER RF2, MITOCHONDRIAL"/>
    <property type="match status" value="1"/>
</dbReference>
<dbReference type="AlphaFoldDB" id="A0AAQ3JSS4"/>
<reference evidence="2 3" key="1">
    <citation type="submission" date="2023-10" db="EMBL/GenBank/DDBJ databases">
        <title>Chromosome-scale genome assembly provides insights into flower coloration mechanisms of Canna indica.</title>
        <authorList>
            <person name="Li C."/>
        </authorList>
    </citation>
    <scope>NUCLEOTIDE SEQUENCE [LARGE SCALE GENOMIC DNA]</scope>
    <source>
        <tissue evidence="2">Flower</tissue>
    </source>
</reference>
<dbReference type="InterPro" id="IPR040299">
    <property type="entry name" value="RF2K-like"/>
</dbReference>
<dbReference type="GO" id="GO:0009658">
    <property type="term" value="P:chloroplast organization"/>
    <property type="evidence" value="ECO:0007669"/>
    <property type="project" value="TreeGrafter"/>
</dbReference>
<dbReference type="GO" id="GO:0007034">
    <property type="term" value="P:vacuolar transport"/>
    <property type="evidence" value="ECO:0007669"/>
    <property type="project" value="InterPro"/>
</dbReference>